<dbReference type="Gene3D" id="3.30.710.10">
    <property type="entry name" value="Potassium Channel Kv1.1, Chain A"/>
    <property type="match status" value="1"/>
</dbReference>
<evidence type="ECO:0000256" key="2">
    <source>
        <dbReference type="SAM" id="MobiDB-lite"/>
    </source>
</evidence>
<dbReference type="SMART" id="SM00225">
    <property type="entry name" value="BTB"/>
    <property type="match status" value="1"/>
</dbReference>
<evidence type="ECO:0000313" key="4">
    <source>
        <dbReference type="EMBL" id="KAJ6226752.1"/>
    </source>
</evidence>
<reference evidence="4" key="1">
    <citation type="submission" date="2022-08" db="EMBL/GenBank/DDBJ databases">
        <title>Novel sulfate-reducing endosymbionts in the free-living metamonad Anaeramoeba.</title>
        <authorList>
            <person name="Jerlstrom-Hultqvist J."/>
            <person name="Cepicka I."/>
            <person name="Gallot-Lavallee L."/>
            <person name="Salas-Leiva D."/>
            <person name="Curtis B.A."/>
            <person name="Zahonova K."/>
            <person name="Pipaliya S."/>
            <person name="Dacks J."/>
            <person name="Roger A.J."/>
        </authorList>
    </citation>
    <scope>NUCLEOTIDE SEQUENCE</scope>
    <source>
        <strain evidence="4">Schooner1</strain>
    </source>
</reference>
<evidence type="ECO:0000259" key="3">
    <source>
        <dbReference type="PROSITE" id="PS50097"/>
    </source>
</evidence>
<feature type="repeat" description="RCC1" evidence="1">
    <location>
        <begin position="87"/>
        <end position="142"/>
    </location>
</feature>
<dbReference type="CDD" id="cd18186">
    <property type="entry name" value="BTB_POZ_ZBTB_KLHL-like"/>
    <property type="match status" value="1"/>
</dbReference>
<organism evidence="4 5">
    <name type="scientific">Anaeramoeba flamelloides</name>
    <dbReference type="NCBI Taxonomy" id="1746091"/>
    <lineage>
        <taxon>Eukaryota</taxon>
        <taxon>Metamonada</taxon>
        <taxon>Anaeramoebidae</taxon>
        <taxon>Anaeramoeba</taxon>
    </lineage>
</organism>
<dbReference type="SUPFAM" id="SSF50985">
    <property type="entry name" value="RCC1/BLIP-II"/>
    <property type="match status" value="2"/>
</dbReference>
<sequence length="564" mass="64055">MTYFFVGEKKKILIETNQNFVTDKKYPLIATFPITQIATTKSHSIFLGADGSVYKSNGESYEKLEIEEQITDIQSGTFHFLALSITGNVYSWGIRCLTYDHLGYNYKEKDDQLKPRIIPFFKDKQIVKIRCGNYHSFAIDKDKNAYAFGYNSNGELGDQTYKMKAIPALVHKNVEELYTGYSNHNFLRTSNEELFAFGFNYFGMLCDGSTSNQNSPKKVILPCKLEEVKKLLPGYFHSIMLTTTGKLHGSGTSPECGNQANSKEFAPVLALKDKNIVNAAVGFQYSIALDSDGYLYYFGARSSTDWEKMLNVQKSAFRVEEEISQLMCGYVFQIFLKVGGNSLEKDISSLQSGGEGYPFDTSINGVGAHKLLLELRTKKPLNEIANSLQDCTKNDIEVFFSWVYTNIIYDRNAFEHISKKLQLGTLNGLSTDFAQLYDDEDSKDFKILVKDPDEDDENDDDDDEDEEEEGGFEEIPVHKLLLQARSGLFREMFKNITNKSNKVTDYSGKSIESLELFIKYLYTGDIQLTADDDPELIIEELEDAAEYYQLTDQNQLQILLNSLK</sequence>
<dbReference type="Pfam" id="PF00651">
    <property type="entry name" value="BTB"/>
    <property type="match status" value="1"/>
</dbReference>
<feature type="region of interest" description="Disordered" evidence="2">
    <location>
        <begin position="448"/>
        <end position="472"/>
    </location>
</feature>
<dbReference type="Gene3D" id="2.130.10.30">
    <property type="entry name" value="Regulator of chromosome condensation 1/beta-lactamase-inhibitor protein II"/>
    <property type="match status" value="1"/>
</dbReference>
<dbReference type="SUPFAM" id="SSF54695">
    <property type="entry name" value="POZ domain"/>
    <property type="match status" value="1"/>
</dbReference>
<dbReference type="PRINTS" id="PR00633">
    <property type="entry name" value="RCCNDNSATION"/>
</dbReference>
<dbReference type="InterPro" id="IPR051553">
    <property type="entry name" value="Ran_GTPase-activating"/>
</dbReference>
<dbReference type="InterPro" id="IPR000210">
    <property type="entry name" value="BTB/POZ_dom"/>
</dbReference>
<dbReference type="Proteomes" id="UP001150062">
    <property type="component" value="Unassembled WGS sequence"/>
</dbReference>
<dbReference type="InterPro" id="IPR011333">
    <property type="entry name" value="SKP1/BTB/POZ_sf"/>
</dbReference>
<dbReference type="PANTHER" id="PTHR45982:SF1">
    <property type="entry name" value="REGULATOR OF CHROMOSOME CONDENSATION"/>
    <property type="match status" value="1"/>
</dbReference>
<dbReference type="PROSITE" id="PS50012">
    <property type="entry name" value="RCC1_3"/>
    <property type="match status" value="2"/>
</dbReference>
<dbReference type="PANTHER" id="PTHR45982">
    <property type="entry name" value="REGULATOR OF CHROMOSOME CONDENSATION"/>
    <property type="match status" value="1"/>
</dbReference>
<dbReference type="InterPro" id="IPR000408">
    <property type="entry name" value="Reg_chr_condens"/>
</dbReference>
<dbReference type="EMBL" id="JAOAOG010000339">
    <property type="protein sequence ID" value="KAJ6226752.1"/>
    <property type="molecule type" value="Genomic_DNA"/>
</dbReference>
<feature type="repeat" description="RCC1" evidence="1">
    <location>
        <begin position="192"/>
        <end position="244"/>
    </location>
</feature>
<evidence type="ECO:0000256" key="1">
    <source>
        <dbReference type="PROSITE-ProRule" id="PRU00235"/>
    </source>
</evidence>
<protein>
    <recommendedName>
        <fullName evidence="3">BTB domain-containing protein</fullName>
    </recommendedName>
</protein>
<accession>A0ABQ8X257</accession>
<dbReference type="Pfam" id="PF00415">
    <property type="entry name" value="RCC1"/>
    <property type="match status" value="1"/>
</dbReference>
<feature type="compositionally biased region" description="Acidic residues" evidence="2">
    <location>
        <begin position="452"/>
        <end position="472"/>
    </location>
</feature>
<dbReference type="PROSITE" id="PS50097">
    <property type="entry name" value="BTB"/>
    <property type="match status" value="1"/>
</dbReference>
<proteinExistence type="predicted"/>
<name>A0ABQ8X257_9EUKA</name>
<keyword evidence="5" id="KW-1185">Reference proteome</keyword>
<evidence type="ECO:0000313" key="5">
    <source>
        <dbReference type="Proteomes" id="UP001150062"/>
    </source>
</evidence>
<feature type="domain" description="BTB" evidence="3">
    <location>
        <begin position="473"/>
        <end position="530"/>
    </location>
</feature>
<gene>
    <name evidence="4" type="ORF">M0813_10286</name>
</gene>
<dbReference type="InterPro" id="IPR009091">
    <property type="entry name" value="RCC1/BLIP-II"/>
</dbReference>
<comment type="caution">
    <text evidence="4">The sequence shown here is derived from an EMBL/GenBank/DDBJ whole genome shotgun (WGS) entry which is preliminary data.</text>
</comment>